<accession>A0A0F7KV12</accession>
<dbReference type="KEGG" id="aay:WYH_01981"/>
<reference evidence="9" key="1">
    <citation type="submission" date="2015-05" db="EMBL/GenBank/DDBJ databases">
        <title>The complete genome of Altererythrobacter atlanticus strain 26DY36.</title>
        <authorList>
            <person name="Wu Y.-H."/>
            <person name="Cheng H."/>
            <person name="Wu X.-W."/>
        </authorList>
    </citation>
    <scope>NUCLEOTIDE SEQUENCE [LARGE SCALE GENOMIC DNA]</scope>
    <source>
        <strain evidence="9">26DY36</strain>
    </source>
</reference>
<dbReference type="GO" id="GO:0005886">
    <property type="term" value="C:plasma membrane"/>
    <property type="evidence" value="ECO:0007669"/>
    <property type="project" value="UniProtKB-SubCell"/>
</dbReference>
<evidence type="ECO:0000256" key="2">
    <source>
        <dbReference type="ARBA" id="ARBA00008806"/>
    </source>
</evidence>
<dbReference type="InterPro" id="IPR051539">
    <property type="entry name" value="T4SS-coupling_protein"/>
</dbReference>
<keyword evidence="4 8" id="KW-0812">Transmembrane</keyword>
<dbReference type="SUPFAM" id="SSF52540">
    <property type="entry name" value="P-loop containing nucleoside triphosphate hydrolases"/>
    <property type="match status" value="1"/>
</dbReference>
<evidence type="ECO:0000256" key="5">
    <source>
        <dbReference type="ARBA" id="ARBA00022989"/>
    </source>
</evidence>
<proteinExistence type="inferred from homology"/>
<organism evidence="9 10">
    <name type="scientific">Croceibacterium atlanticum</name>
    <dbReference type="NCBI Taxonomy" id="1267766"/>
    <lineage>
        <taxon>Bacteria</taxon>
        <taxon>Pseudomonadati</taxon>
        <taxon>Pseudomonadota</taxon>
        <taxon>Alphaproteobacteria</taxon>
        <taxon>Sphingomonadales</taxon>
        <taxon>Erythrobacteraceae</taxon>
        <taxon>Croceibacterium</taxon>
    </lineage>
</organism>
<sequence>MSATRILWGQIIAVFQIVLVSIWSATQWTAAALAYQPELGPPWFFLGDWPVYPPPAFFWWWFAFDAYAPEIFRTGAYIAVSGGFAAIVVAIAMSAWRAREARNAETYGSARWATMGEARTAGLLRDEGVVLGRLGSDYLRHHGPEHVLCFAPTRSGKGVGLVVPSLLTWPGSAIVHDIKGENWQLTAGFRARHGRVLLFDPTNAASAAYNPLLEIRKGAWEVRDVQNVADVLVDPEGSLEKRNHWEKTSHALLVGAILHVLYAGEDKTLAGVAAFLSDPRQPIESTLRAMMTTLHLGKAGVHPVVASAARELLNKSANERSGVLSTAMSFLGLYRDPVVAQVTRSCEWRIADLVESERPTTLYLVVPPSDISRTKPLIRLILNQIGRRLTEDLQARQSRHRLLLMLDEFPALGRLDFFESALAFMAGYGIQSFLIAQSLNQIEKAYGPNNAILDNCHVRVSFATNDERTAKRISDALGTATEMRAMKNYAGHRLSPWLGHLMVSRSETARQLLTPGEVMQLPPDDEIVMVAGIPPIRAQKVRYYKDRRFTERVVSPPNIEGRARKTRPDDWSGLPPIIVSPVSEPAPVDKLAELSCEDDETENAGLRRQPDMERHVDISPAPKSAPANEFEPDDPEPDSDAARQATVRRQMRTVARQASLDPDDGIEL</sequence>
<dbReference type="InterPro" id="IPR003688">
    <property type="entry name" value="TraG/VirD4"/>
</dbReference>
<evidence type="ECO:0000256" key="4">
    <source>
        <dbReference type="ARBA" id="ARBA00022692"/>
    </source>
</evidence>
<evidence type="ECO:0000313" key="9">
    <source>
        <dbReference type="EMBL" id="AKH43016.1"/>
    </source>
</evidence>
<dbReference type="RefSeq" id="WP_046903680.1">
    <property type="nucleotide sequence ID" value="NZ_CP011452.2"/>
</dbReference>
<dbReference type="STRING" id="1267766.WYH_01981"/>
<dbReference type="AlphaFoldDB" id="A0A0F7KV12"/>
<keyword evidence="3" id="KW-1003">Cell membrane</keyword>
<feature type="transmembrane region" description="Helical" evidence="8">
    <location>
        <begin position="75"/>
        <end position="96"/>
    </location>
</feature>
<name>A0A0F7KV12_9SPHN</name>
<feature type="compositionally biased region" description="Acidic residues" evidence="7">
    <location>
        <begin position="630"/>
        <end position="639"/>
    </location>
</feature>
<keyword evidence="5 8" id="KW-1133">Transmembrane helix</keyword>
<feature type="compositionally biased region" description="Basic and acidic residues" evidence="7">
    <location>
        <begin position="561"/>
        <end position="570"/>
    </location>
</feature>
<dbReference type="Gene3D" id="3.40.50.300">
    <property type="entry name" value="P-loop containing nucleotide triphosphate hydrolases"/>
    <property type="match status" value="1"/>
</dbReference>
<dbReference type="NCBIfam" id="NF010450">
    <property type="entry name" value="PRK13876.1"/>
    <property type="match status" value="1"/>
</dbReference>
<dbReference type="Pfam" id="PF02534">
    <property type="entry name" value="T4SS-DNA_transf"/>
    <property type="match status" value="1"/>
</dbReference>
<evidence type="ECO:0000256" key="6">
    <source>
        <dbReference type="ARBA" id="ARBA00023136"/>
    </source>
</evidence>
<evidence type="ECO:0000256" key="8">
    <source>
        <dbReference type="SAM" id="Phobius"/>
    </source>
</evidence>
<evidence type="ECO:0000256" key="1">
    <source>
        <dbReference type="ARBA" id="ARBA00004651"/>
    </source>
</evidence>
<evidence type="ECO:0000256" key="7">
    <source>
        <dbReference type="SAM" id="MobiDB-lite"/>
    </source>
</evidence>
<gene>
    <name evidence="9" type="primary">traG_1</name>
    <name evidence="9" type="ORF">WYH_01981</name>
</gene>
<feature type="compositionally biased region" description="Basic and acidic residues" evidence="7">
    <location>
        <begin position="608"/>
        <end position="617"/>
    </location>
</feature>
<feature type="region of interest" description="Disordered" evidence="7">
    <location>
        <begin position="559"/>
        <end position="668"/>
    </location>
</feature>
<evidence type="ECO:0000256" key="3">
    <source>
        <dbReference type="ARBA" id="ARBA00022475"/>
    </source>
</evidence>
<keyword evidence="6 8" id="KW-0472">Membrane</keyword>
<dbReference type="PANTHER" id="PTHR37937">
    <property type="entry name" value="CONJUGATIVE TRANSFER: DNA TRANSPORT"/>
    <property type="match status" value="1"/>
</dbReference>
<dbReference type="PANTHER" id="PTHR37937:SF1">
    <property type="entry name" value="CONJUGATIVE TRANSFER: DNA TRANSPORT"/>
    <property type="match status" value="1"/>
</dbReference>
<dbReference type="InterPro" id="IPR027417">
    <property type="entry name" value="P-loop_NTPase"/>
</dbReference>
<dbReference type="Proteomes" id="UP000034392">
    <property type="component" value="Chromosome"/>
</dbReference>
<dbReference type="CDD" id="cd01127">
    <property type="entry name" value="TrwB_TraG_TraD_VirD4"/>
    <property type="match status" value="1"/>
</dbReference>
<dbReference type="EMBL" id="CP011452">
    <property type="protein sequence ID" value="AKH43016.1"/>
    <property type="molecule type" value="Genomic_DNA"/>
</dbReference>
<dbReference type="OrthoDB" id="9759295at2"/>
<keyword evidence="10" id="KW-1185">Reference proteome</keyword>
<feature type="transmembrane region" description="Helical" evidence="8">
    <location>
        <begin position="7"/>
        <end position="31"/>
    </location>
</feature>
<protein>
    <submittedName>
        <fullName evidence="9">Conjugal transfer protein TraG</fullName>
    </submittedName>
</protein>
<dbReference type="PATRIC" id="fig|1267766.3.peg.2003"/>
<evidence type="ECO:0000313" key="10">
    <source>
        <dbReference type="Proteomes" id="UP000034392"/>
    </source>
</evidence>
<comment type="subcellular location">
    <subcellularLocation>
        <location evidence="1">Cell membrane</location>
        <topology evidence="1">Multi-pass membrane protein</topology>
    </subcellularLocation>
</comment>
<comment type="similarity">
    <text evidence="2">Belongs to the VirD4/TraG family.</text>
</comment>